<evidence type="ECO:0000256" key="3">
    <source>
        <dbReference type="ARBA" id="ARBA00023163"/>
    </source>
</evidence>
<feature type="domain" description="HTH gntR-type" evidence="5">
    <location>
        <begin position="41"/>
        <end position="110"/>
    </location>
</feature>
<dbReference type="PANTHER" id="PTHR44846:SF1">
    <property type="entry name" value="MANNOSYL-D-GLYCERATE TRANSPORT_METABOLISM SYSTEM REPRESSOR MNGR-RELATED"/>
    <property type="match status" value="1"/>
</dbReference>
<evidence type="ECO:0000313" key="6">
    <source>
        <dbReference type="EMBL" id="QRG08420.1"/>
    </source>
</evidence>
<dbReference type="RefSeq" id="WP_203195328.1">
    <property type="nucleotide sequence ID" value="NZ_CP063362.1"/>
</dbReference>
<keyword evidence="1" id="KW-0805">Transcription regulation</keyword>
<accession>A0A974PSR8</accession>
<dbReference type="Pfam" id="PF00392">
    <property type="entry name" value="GntR"/>
    <property type="match status" value="1"/>
</dbReference>
<keyword evidence="3" id="KW-0804">Transcription</keyword>
<dbReference type="AlphaFoldDB" id="A0A974PSR8"/>
<dbReference type="GO" id="GO:0045892">
    <property type="term" value="P:negative regulation of DNA-templated transcription"/>
    <property type="evidence" value="ECO:0007669"/>
    <property type="project" value="TreeGrafter"/>
</dbReference>
<dbReference type="InterPro" id="IPR000524">
    <property type="entry name" value="Tscrpt_reg_HTH_GntR"/>
</dbReference>
<sequence>MTKPRVPRPTRDKADAVTKAPASPAGYDFWRRFAPKDPGHAPKYLQLRDAVLAGIREGFWSLGDRLPAEKDLALATGLSLGTVQKAYRELVQDGAVDRRQGRAGSFVNREPRQVDTVWHFLFSDERRENFFPVFPQVDRIHRHASRGSWSMHLQWVEDEVVEIDRIVDIGHEFLVYSQFIIDARVYDQARKDKRTALEGINLRRELNLNVQRMTYDIRIEQLPRDICSKIGVPAKTTGMVVEIFSSASPANYGSFQRIFIPRTQFFMRIDSLAPRPG</sequence>
<dbReference type="InterPro" id="IPR036390">
    <property type="entry name" value="WH_DNA-bd_sf"/>
</dbReference>
<protein>
    <submittedName>
        <fullName evidence="6">GntR family transcriptional regulator</fullName>
    </submittedName>
</protein>
<dbReference type="PROSITE" id="PS50949">
    <property type="entry name" value="HTH_GNTR"/>
    <property type="match status" value="1"/>
</dbReference>
<feature type="region of interest" description="Disordered" evidence="4">
    <location>
        <begin position="1"/>
        <end position="21"/>
    </location>
</feature>
<dbReference type="PANTHER" id="PTHR44846">
    <property type="entry name" value="MANNOSYL-D-GLYCERATE TRANSPORT/METABOLISM SYSTEM REPRESSOR MNGR-RELATED"/>
    <property type="match status" value="1"/>
</dbReference>
<evidence type="ECO:0000256" key="2">
    <source>
        <dbReference type="ARBA" id="ARBA00023125"/>
    </source>
</evidence>
<dbReference type="InterPro" id="IPR036388">
    <property type="entry name" value="WH-like_DNA-bd_sf"/>
</dbReference>
<reference evidence="6 7" key="1">
    <citation type="submission" date="2020-10" db="EMBL/GenBank/DDBJ databases">
        <title>Degradation of 1,4-Dioxane by Xanthobacter sp. YN2, via a Novel Group-2 Soluble Di-Iron Monooxygenase.</title>
        <authorList>
            <person name="Ma F."/>
            <person name="Wang Y."/>
            <person name="Yang J."/>
            <person name="Guo H."/>
            <person name="Su D."/>
            <person name="Yu L."/>
        </authorList>
    </citation>
    <scope>NUCLEOTIDE SEQUENCE [LARGE SCALE GENOMIC DNA]</scope>
    <source>
        <strain evidence="6 7">YN2</strain>
    </source>
</reference>
<proteinExistence type="predicted"/>
<dbReference type="Proteomes" id="UP000596427">
    <property type="component" value="Chromosome"/>
</dbReference>
<dbReference type="InterPro" id="IPR050679">
    <property type="entry name" value="Bact_HTH_transcr_reg"/>
</dbReference>
<dbReference type="SUPFAM" id="SSF46785">
    <property type="entry name" value="Winged helix' DNA-binding domain"/>
    <property type="match status" value="1"/>
</dbReference>
<dbReference type="GO" id="GO:0003700">
    <property type="term" value="F:DNA-binding transcription factor activity"/>
    <property type="evidence" value="ECO:0007669"/>
    <property type="project" value="InterPro"/>
</dbReference>
<dbReference type="Gene3D" id="1.10.10.10">
    <property type="entry name" value="Winged helix-like DNA-binding domain superfamily/Winged helix DNA-binding domain"/>
    <property type="match status" value="1"/>
</dbReference>
<dbReference type="SMART" id="SM00345">
    <property type="entry name" value="HTH_GNTR"/>
    <property type="match status" value="1"/>
</dbReference>
<keyword evidence="7" id="KW-1185">Reference proteome</keyword>
<evidence type="ECO:0000256" key="1">
    <source>
        <dbReference type="ARBA" id="ARBA00023015"/>
    </source>
</evidence>
<dbReference type="GO" id="GO:0003677">
    <property type="term" value="F:DNA binding"/>
    <property type="evidence" value="ECO:0007669"/>
    <property type="project" value="UniProtKB-KW"/>
</dbReference>
<gene>
    <name evidence="6" type="ORF">EZH22_09080</name>
</gene>
<keyword evidence="2" id="KW-0238">DNA-binding</keyword>
<dbReference type="KEGG" id="xdi:EZH22_09080"/>
<evidence type="ECO:0000256" key="4">
    <source>
        <dbReference type="SAM" id="MobiDB-lite"/>
    </source>
</evidence>
<dbReference type="EMBL" id="CP063362">
    <property type="protein sequence ID" value="QRG08420.1"/>
    <property type="molecule type" value="Genomic_DNA"/>
</dbReference>
<organism evidence="6 7">
    <name type="scientific">Xanthobacter dioxanivorans</name>
    <dbReference type="NCBI Taxonomy" id="2528964"/>
    <lineage>
        <taxon>Bacteria</taxon>
        <taxon>Pseudomonadati</taxon>
        <taxon>Pseudomonadota</taxon>
        <taxon>Alphaproteobacteria</taxon>
        <taxon>Hyphomicrobiales</taxon>
        <taxon>Xanthobacteraceae</taxon>
        <taxon>Xanthobacter</taxon>
    </lineage>
</organism>
<evidence type="ECO:0000313" key="7">
    <source>
        <dbReference type="Proteomes" id="UP000596427"/>
    </source>
</evidence>
<name>A0A974PSR8_9HYPH</name>
<evidence type="ECO:0000259" key="5">
    <source>
        <dbReference type="PROSITE" id="PS50949"/>
    </source>
</evidence>
<dbReference type="CDD" id="cd07377">
    <property type="entry name" value="WHTH_GntR"/>
    <property type="match status" value="1"/>
</dbReference>